<dbReference type="PANTHER" id="PTHR24348">
    <property type="entry name" value="SERINE/THREONINE-PROTEIN KINASE UNC-51-RELATED"/>
    <property type="match status" value="1"/>
</dbReference>
<dbReference type="InterPro" id="IPR017441">
    <property type="entry name" value="Protein_kinase_ATP_BS"/>
</dbReference>
<proteinExistence type="predicted"/>
<keyword evidence="2 5" id="KW-0547">Nucleotide-binding</keyword>
<dbReference type="AlphaFoldDB" id="A0A146KJ35"/>
<dbReference type="GO" id="GO:0005829">
    <property type="term" value="C:cytosol"/>
    <property type="evidence" value="ECO:0007669"/>
    <property type="project" value="TreeGrafter"/>
</dbReference>
<dbReference type="GO" id="GO:0004674">
    <property type="term" value="F:protein serine/threonine kinase activity"/>
    <property type="evidence" value="ECO:0007669"/>
    <property type="project" value="InterPro"/>
</dbReference>
<dbReference type="InterPro" id="IPR045269">
    <property type="entry name" value="Atg1-like"/>
</dbReference>
<dbReference type="EMBL" id="GDID01001327">
    <property type="protein sequence ID" value="JAP95279.1"/>
    <property type="molecule type" value="Transcribed_RNA"/>
</dbReference>
<evidence type="ECO:0000256" key="5">
    <source>
        <dbReference type="PROSITE-ProRule" id="PRU10141"/>
    </source>
</evidence>
<keyword evidence="3 7" id="KW-0418">Kinase</keyword>
<evidence type="ECO:0000256" key="2">
    <source>
        <dbReference type="ARBA" id="ARBA00022741"/>
    </source>
</evidence>
<evidence type="ECO:0000259" key="6">
    <source>
        <dbReference type="PROSITE" id="PS50011"/>
    </source>
</evidence>
<dbReference type="PROSITE" id="PS50011">
    <property type="entry name" value="PROTEIN_KINASE_DOM"/>
    <property type="match status" value="1"/>
</dbReference>
<feature type="domain" description="Protein kinase" evidence="6">
    <location>
        <begin position="7"/>
        <end position="134"/>
    </location>
</feature>
<reference evidence="7" key="1">
    <citation type="submission" date="2015-07" db="EMBL/GenBank/DDBJ databases">
        <title>Adaptation to a free-living lifestyle via gene acquisitions in the diplomonad Trepomonas sp. PC1.</title>
        <authorList>
            <person name="Xu F."/>
            <person name="Jerlstrom-Hultqvist J."/>
            <person name="Kolisko M."/>
            <person name="Simpson A.G.B."/>
            <person name="Roger A.J."/>
            <person name="Svard S.G."/>
            <person name="Andersson J.O."/>
        </authorList>
    </citation>
    <scope>NUCLEOTIDE SEQUENCE</scope>
    <source>
        <strain evidence="7">PC1</strain>
    </source>
</reference>
<accession>A0A146KJ35</accession>
<dbReference type="GO" id="GO:0000407">
    <property type="term" value="C:phagophore assembly site"/>
    <property type="evidence" value="ECO:0007669"/>
    <property type="project" value="TreeGrafter"/>
</dbReference>
<name>A0A146KJ35_9EUKA</name>
<dbReference type="GO" id="GO:0005524">
    <property type="term" value="F:ATP binding"/>
    <property type="evidence" value="ECO:0007669"/>
    <property type="project" value="UniProtKB-UniRule"/>
</dbReference>
<protein>
    <submittedName>
        <fullName evidence="7">Protein kinase domain-containing protein</fullName>
    </submittedName>
</protein>
<dbReference type="PROSITE" id="PS00107">
    <property type="entry name" value="PROTEIN_KINASE_ATP"/>
    <property type="match status" value="1"/>
</dbReference>
<keyword evidence="4 5" id="KW-0067">ATP-binding</keyword>
<evidence type="ECO:0000313" key="7">
    <source>
        <dbReference type="EMBL" id="JAP95279.1"/>
    </source>
</evidence>
<evidence type="ECO:0000256" key="1">
    <source>
        <dbReference type="ARBA" id="ARBA00022679"/>
    </source>
</evidence>
<feature type="non-terminal residue" evidence="7">
    <location>
        <position position="1"/>
    </location>
</feature>
<feature type="binding site" evidence="5">
    <location>
        <position position="36"/>
    </location>
    <ligand>
        <name>ATP</name>
        <dbReference type="ChEBI" id="CHEBI:30616"/>
    </ligand>
</feature>
<dbReference type="Pfam" id="PF00069">
    <property type="entry name" value="Pkinase"/>
    <property type="match status" value="1"/>
</dbReference>
<dbReference type="GO" id="GO:0000045">
    <property type="term" value="P:autophagosome assembly"/>
    <property type="evidence" value="ECO:0007669"/>
    <property type="project" value="TreeGrafter"/>
</dbReference>
<dbReference type="PANTHER" id="PTHR24348:SF22">
    <property type="entry name" value="NON-SPECIFIC SERINE_THREONINE PROTEIN KINASE"/>
    <property type="match status" value="1"/>
</dbReference>
<dbReference type="SUPFAM" id="SSF56112">
    <property type="entry name" value="Protein kinase-like (PK-like)"/>
    <property type="match status" value="1"/>
</dbReference>
<organism evidence="7">
    <name type="scientific">Trepomonas sp. PC1</name>
    <dbReference type="NCBI Taxonomy" id="1076344"/>
    <lineage>
        <taxon>Eukaryota</taxon>
        <taxon>Metamonada</taxon>
        <taxon>Diplomonadida</taxon>
        <taxon>Hexamitidae</taxon>
        <taxon>Hexamitinae</taxon>
        <taxon>Trepomonas</taxon>
    </lineage>
</organism>
<feature type="non-terminal residue" evidence="7">
    <location>
        <position position="134"/>
    </location>
</feature>
<evidence type="ECO:0000256" key="4">
    <source>
        <dbReference type="ARBA" id="ARBA00022840"/>
    </source>
</evidence>
<dbReference type="GO" id="GO:0016020">
    <property type="term" value="C:membrane"/>
    <property type="evidence" value="ECO:0007669"/>
    <property type="project" value="TreeGrafter"/>
</dbReference>
<dbReference type="Gene3D" id="1.10.510.10">
    <property type="entry name" value="Transferase(Phosphotransferase) domain 1"/>
    <property type="match status" value="1"/>
</dbReference>
<keyword evidence="1" id="KW-0808">Transferase</keyword>
<dbReference type="InterPro" id="IPR000719">
    <property type="entry name" value="Prot_kinase_dom"/>
</dbReference>
<evidence type="ECO:0000256" key="3">
    <source>
        <dbReference type="ARBA" id="ARBA00022777"/>
    </source>
</evidence>
<dbReference type="InterPro" id="IPR011009">
    <property type="entry name" value="Kinase-like_dom_sf"/>
</dbReference>
<dbReference type="GO" id="GO:0010506">
    <property type="term" value="P:regulation of autophagy"/>
    <property type="evidence" value="ECO:0007669"/>
    <property type="project" value="InterPro"/>
</dbReference>
<sequence length="134" mass="15596">LLDANDFCFNQLLGQGSFAQIYSALHIPTNQVVAIKQIDLMQIHLKNETRQIIHELEFLRQIRSLNKFDFTPMFFGYYQTHSTLNIVLELCHSNLTTFISQRQLSQQEQIFICLQALIAVEKMHLSGFGHRDVK</sequence>
<dbReference type="SMART" id="SM00220">
    <property type="entry name" value="S_TKc"/>
    <property type="match status" value="1"/>
</dbReference>
<gene>
    <name evidence="7" type="ORF">TPC1_11782</name>
</gene>
<dbReference type="GO" id="GO:0005776">
    <property type="term" value="C:autophagosome"/>
    <property type="evidence" value="ECO:0007669"/>
    <property type="project" value="TreeGrafter"/>
</dbReference>